<dbReference type="GO" id="GO:0003755">
    <property type="term" value="F:peptidyl-prolyl cis-trans isomerase activity"/>
    <property type="evidence" value="ECO:0007669"/>
    <property type="project" value="UniProtKB-KW"/>
</dbReference>
<evidence type="ECO:0000313" key="8">
    <source>
        <dbReference type="Proteomes" id="UP000238479"/>
    </source>
</evidence>
<accession>A0A2P6P8T2</accession>
<proteinExistence type="predicted"/>
<evidence type="ECO:0000256" key="5">
    <source>
        <dbReference type="SAM" id="MobiDB-lite"/>
    </source>
</evidence>
<keyword evidence="4" id="KW-0175">Coiled coil</keyword>
<evidence type="ECO:0000259" key="6">
    <source>
        <dbReference type="PROSITE" id="PS50059"/>
    </source>
</evidence>
<dbReference type="PANTHER" id="PTHR46512:SF11">
    <property type="entry name" value="PEPTIDYLPROLYL ISOMERASE"/>
    <property type="match status" value="1"/>
</dbReference>
<feature type="domain" description="PPIase FKBP-type" evidence="6">
    <location>
        <begin position="31"/>
        <end position="128"/>
    </location>
</feature>
<feature type="coiled-coil region" evidence="4">
    <location>
        <begin position="52"/>
        <end position="88"/>
    </location>
</feature>
<dbReference type="FunFam" id="3.10.50.40:FF:000022">
    <property type="entry name" value="Peptidylprolyl isomerase"/>
    <property type="match status" value="1"/>
</dbReference>
<keyword evidence="3" id="KW-0697">Rotamase</keyword>
<feature type="domain" description="PPIase FKBP-type" evidence="6">
    <location>
        <begin position="275"/>
        <end position="368"/>
    </location>
</feature>
<keyword evidence="8" id="KW-1185">Reference proteome</keyword>
<dbReference type="EC" id="5.2.1.8" evidence="3"/>
<dbReference type="PROSITE" id="PS50059">
    <property type="entry name" value="FKBP_PPIASE"/>
    <property type="match status" value="3"/>
</dbReference>
<comment type="catalytic activity">
    <reaction evidence="3">
        <text>[protein]-peptidylproline (omega=180) = [protein]-peptidylproline (omega=0)</text>
        <dbReference type="Rhea" id="RHEA:16237"/>
        <dbReference type="Rhea" id="RHEA-COMP:10747"/>
        <dbReference type="Rhea" id="RHEA-COMP:10748"/>
        <dbReference type="ChEBI" id="CHEBI:83833"/>
        <dbReference type="ChEBI" id="CHEBI:83834"/>
        <dbReference type="EC" id="5.2.1.8"/>
    </reaction>
</comment>
<dbReference type="Gene3D" id="3.10.50.40">
    <property type="match status" value="3"/>
</dbReference>
<dbReference type="FunFam" id="3.10.50.40:FF:000017">
    <property type="entry name" value="Peptidylprolyl isomerase"/>
    <property type="match status" value="1"/>
</dbReference>
<reference evidence="7 8" key="1">
    <citation type="journal article" date="2018" name="Nat. Genet.">
        <title>The Rosa genome provides new insights in the design of modern roses.</title>
        <authorList>
            <person name="Bendahmane M."/>
        </authorList>
    </citation>
    <scope>NUCLEOTIDE SEQUENCE [LARGE SCALE GENOMIC DNA]</scope>
    <source>
        <strain evidence="8">cv. Old Blush</strain>
    </source>
</reference>
<keyword evidence="2" id="KW-0802">TPR repeat</keyword>
<dbReference type="Proteomes" id="UP000238479">
    <property type="component" value="Chromosome 7"/>
</dbReference>
<dbReference type="EMBL" id="PDCK01000045">
    <property type="protein sequence ID" value="PRQ18340.1"/>
    <property type="molecule type" value="Genomic_DNA"/>
</dbReference>
<comment type="caution">
    <text evidence="7">The sequence shown here is derived from an EMBL/GenBank/DDBJ whole genome shotgun (WGS) entry which is preliminary data.</text>
</comment>
<dbReference type="PANTHER" id="PTHR46512">
    <property type="entry name" value="PEPTIDYLPROLYL ISOMERASE"/>
    <property type="match status" value="1"/>
</dbReference>
<sequence>MELQELELEIELEQLEVEIQRLEREWQIEPEQVLEEAFVLAEQDDDEISEPNSEEERELEMELQELELEELEVELQRLEREWQIEPEQNGEDALFTNSPEMAYDASGSSPTISPNAPLQFGVELLSWTSVNDITKDGGIIKKVLKEGEEWERENPKDLDEVIVKFEAHLEDKTLVAKSDPVEFTVKEGYFCPALAKAVKTMKKAEKVLLTVKPQYGFGDKGKPASGDEGAVPPNATLHITLELVSWRTVSELTDDQKVIKKILKEGEGDERPNEGAFVTVKLIGKLQDGKEFLKKGHAGGEEPFAFKTDKEQVIEGLDRAVVTMKKGEIAVVIIAPEYGFGSSESQQELAVVPPNSTLYYEIELVSFVKDKESWDMNTLNKMEAAVKEGPVPSAGTDNPSAQVWRTPGD</sequence>
<evidence type="ECO:0000256" key="3">
    <source>
        <dbReference type="PROSITE-ProRule" id="PRU00277"/>
    </source>
</evidence>
<dbReference type="InterPro" id="IPR050754">
    <property type="entry name" value="FKBP4/5/8-like"/>
</dbReference>
<evidence type="ECO:0000313" key="7">
    <source>
        <dbReference type="EMBL" id="PRQ18340.1"/>
    </source>
</evidence>
<gene>
    <name evidence="7" type="ORF">RchiOBHm_Chr7g0204881</name>
</gene>
<feature type="domain" description="PPIase FKBP-type" evidence="6">
    <location>
        <begin position="158"/>
        <end position="247"/>
    </location>
</feature>
<dbReference type="Gramene" id="PRQ18340">
    <property type="protein sequence ID" value="PRQ18340"/>
    <property type="gene ID" value="RchiOBHm_Chr7g0204881"/>
</dbReference>
<dbReference type="Pfam" id="PF00254">
    <property type="entry name" value="FKBP_C"/>
    <property type="match status" value="3"/>
</dbReference>
<name>A0A2P6P8T2_ROSCH</name>
<dbReference type="AlphaFoldDB" id="A0A2P6P8T2"/>
<dbReference type="OMA" id="EWQIEPE"/>
<keyword evidence="3 7" id="KW-0413">Isomerase</keyword>
<dbReference type="InterPro" id="IPR001179">
    <property type="entry name" value="PPIase_FKBP_dom"/>
</dbReference>
<organism evidence="7 8">
    <name type="scientific">Rosa chinensis</name>
    <name type="common">China rose</name>
    <dbReference type="NCBI Taxonomy" id="74649"/>
    <lineage>
        <taxon>Eukaryota</taxon>
        <taxon>Viridiplantae</taxon>
        <taxon>Streptophyta</taxon>
        <taxon>Embryophyta</taxon>
        <taxon>Tracheophyta</taxon>
        <taxon>Spermatophyta</taxon>
        <taxon>Magnoliopsida</taxon>
        <taxon>eudicotyledons</taxon>
        <taxon>Gunneridae</taxon>
        <taxon>Pentapetalae</taxon>
        <taxon>rosids</taxon>
        <taxon>fabids</taxon>
        <taxon>Rosales</taxon>
        <taxon>Rosaceae</taxon>
        <taxon>Rosoideae</taxon>
        <taxon>Rosoideae incertae sedis</taxon>
        <taxon>Rosa</taxon>
    </lineage>
</organism>
<evidence type="ECO:0000256" key="2">
    <source>
        <dbReference type="ARBA" id="ARBA00022803"/>
    </source>
</evidence>
<keyword evidence="1" id="KW-0677">Repeat</keyword>
<protein>
    <recommendedName>
        <fullName evidence="3">peptidylprolyl isomerase</fullName>
        <ecNumber evidence="3">5.2.1.8</ecNumber>
    </recommendedName>
</protein>
<evidence type="ECO:0000256" key="4">
    <source>
        <dbReference type="SAM" id="Coils"/>
    </source>
</evidence>
<dbReference type="SUPFAM" id="SSF54534">
    <property type="entry name" value="FKBP-like"/>
    <property type="match status" value="3"/>
</dbReference>
<dbReference type="STRING" id="74649.A0A2P6P8T2"/>
<dbReference type="InterPro" id="IPR046357">
    <property type="entry name" value="PPIase_dom_sf"/>
</dbReference>
<evidence type="ECO:0000256" key="1">
    <source>
        <dbReference type="ARBA" id="ARBA00022737"/>
    </source>
</evidence>
<feature type="region of interest" description="Disordered" evidence="5">
    <location>
        <begin position="387"/>
        <end position="409"/>
    </location>
</feature>